<proteinExistence type="predicted"/>
<dbReference type="RefSeq" id="WP_345669954.1">
    <property type="nucleotide sequence ID" value="NZ_BAABKC010000065.1"/>
</dbReference>
<protein>
    <recommendedName>
        <fullName evidence="4">SUKH-4 family immunity protein</fullName>
    </recommendedName>
</protein>
<feature type="region of interest" description="Disordered" evidence="1">
    <location>
        <begin position="1"/>
        <end position="20"/>
    </location>
</feature>
<feature type="region of interest" description="Disordered" evidence="1">
    <location>
        <begin position="176"/>
        <end position="202"/>
    </location>
</feature>
<evidence type="ECO:0000256" key="1">
    <source>
        <dbReference type="SAM" id="MobiDB-lite"/>
    </source>
</evidence>
<dbReference type="Pfam" id="PF14435">
    <property type="entry name" value="SUKH-4"/>
    <property type="match status" value="1"/>
</dbReference>
<evidence type="ECO:0008006" key="4">
    <source>
        <dbReference type="Google" id="ProtNLM"/>
    </source>
</evidence>
<organism evidence="2 3">
    <name type="scientific">Streptomyces similanensis</name>
    <dbReference type="NCBI Taxonomy" id="1274988"/>
    <lineage>
        <taxon>Bacteria</taxon>
        <taxon>Bacillati</taxon>
        <taxon>Actinomycetota</taxon>
        <taxon>Actinomycetes</taxon>
        <taxon>Kitasatosporales</taxon>
        <taxon>Streptomycetaceae</taxon>
        <taxon>Streptomyces</taxon>
    </lineage>
</organism>
<gene>
    <name evidence="2" type="ORF">GCM10023336_44840</name>
</gene>
<evidence type="ECO:0000313" key="2">
    <source>
        <dbReference type="EMBL" id="GAA5064555.1"/>
    </source>
</evidence>
<dbReference type="InterPro" id="IPR025851">
    <property type="entry name" value="SUKH-4"/>
</dbReference>
<accession>A0ABP9KRQ7</accession>
<name>A0ABP9KRQ7_9ACTN</name>
<dbReference type="EMBL" id="BAABKC010000065">
    <property type="protein sequence ID" value="GAA5064555.1"/>
    <property type="molecule type" value="Genomic_DNA"/>
</dbReference>
<reference evidence="3" key="1">
    <citation type="journal article" date="2019" name="Int. J. Syst. Evol. Microbiol.">
        <title>The Global Catalogue of Microorganisms (GCM) 10K type strain sequencing project: providing services to taxonomists for standard genome sequencing and annotation.</title>
        <authorList>
            <consortium name="The Broad Institute Genomics Platform"/>
            <consortium name="The Broad Institute Genome Sequencing Center for Infectious Disease"/>
            <person name="Wu L."/>
            <person name="Ma J."/>
        </authorList>
    </citation>
    <scope>NUCLEOTIDE SEQUENCE [LARGE SCALE GENOMIC DNA]</scope>
    <source>
        <strain evidence="3">JCM 18410</strain>
    </source>
</reference>
<evidence type="ECO:0000313" key="3">
    <source>
        <dbReference type="Proteomes" id="UP001500124"/>
    </source>
</evidence>
<comment type="caution">
    <text evidence="2">The sequence shown here is derived from an EMBL/GenBank/DDBJ whole genome shotgun (WGS) entry which is preliminary data.</text>
</comment>
<sequence length="306" mass="32187">MTTTTCTTTGPTTGPTAGPTAELTAALDPSGPYGPCPRFAPGTAGVPGAARPLAPPLKRLLGFVAVTEELASLRAQLASRAAHCGPEAAAGATRLLLAAFAADADGTAPQYRKATALIRPLSLSAPDPAPRSGLTVDLAHRLLAREFGAANVIRFEDVDLPPALTHEPTRRFLRETGLPQTAPLPDPDDDAPLPTIAESPAPHGLPSHAHRLIRLGGLTEDTEAVVDGATGEVWIWTVPEATLHPLARDLSTFTYALWLLHDDHQTPDAYDRLALLLLQALTAISPPPAAPDTDWTFWTRLLADTP</sequence>
<keyword evidence="3" id="KW-1185">Reference proteome</keyword>
<dbReference type="Proteomes" id="UP001500124">
    <property type="component" value="Unassembled WGS sequence"/>
</dbReference>